<keyword evidence="7" id="KW-1133">Transmembrane helix</keyword>
<evidence type="ECO:0000256" key="6">
    <source>
        <dbReference type="ARBA" id="ARBA00022792"/>
    </source>
</evidence>
<accession>A0A139ID10</accession>
<dbReference type="PROSITE" id="PS50920">
    <property type="entry name" value="SOLCAR"/>
    <property type="match status" value="3"/>
</dbReference>
<keyword evidence="8 9" id="KW-0472">Membrane</keyword>
<evidence type="ECO:0000256" key="7">
    <source>
        <dbReference type="ARBA" id="ARBA00022989"/>
    </source>
</evidence>
<gene>
    <name evidence="11" type="ORF">AC579_7365</name>
</gene>
<dbReference type="SUPFAM" id="SSF103506">
    <property type="entry name" value="Mitochondrial carrier"/>
    <property type="match status" value="1"/>
</dbReference>
<proteinExistence type="inferred from homology"/>
<organism evidence="11 12">
    <name type="scientific">Pseudocercospora musae</name>
    <dbReference type="NCBI Taxonomy" id="113226"/>
    <lineage>
        <taxon>Eukaryota</taxon>
        <taxon>Fungi</taxon>
        <taxon>Dikarya</taxon>
        <taxon>Ascomycota</taxon>
        <taxon>Pezizomycotina</taxon>
        <taxon>Dothideomycetes</taxon>
        <taxon>Dothideomycetidae</taxon>
        <taxon>Mycosphaerellales</taxon>
        <taxon>Mycosphaerellaceae</taxon>
        <taxon>Pseudocercospora</taxon>
    </lineage>
</organism>
<reference evidence="11 12" key="1">
    <citation type="submission" date="2015-07" db="EMBL/GenBank/DDBJ databases">
        <title>Comparative genomics of the Sigatoka disease complex on banana suggests a link between parallel evolutionary changes in Pseudocercospora fijiensis and Pseudocercospora eumusae and increased virulence on the banana host.</title>
        <authorList>
            <person name="Chang T.-C."/>
            <person name="Salvucci A."/>
            <person name="Crous P.W."/>
            <person name="Stergiopoulos I."/>
        </authorList>
    </citation>
    <scope>NUCLEOTIDE SEQUENCE [LARGE SCALE GENOMIC DNA]</scope>
    <source>
        <strain evidence="11 12">CBS 116634</strain>
    </source>
</reference>
<dbReference type="Gene3D" id="1.50.40.10">
    <property type="entry name" value="Mitochondrial carrier domain"/>
    <property type="match status" value="2"/>
</dbReference>
<keyword evidence="4 9" id="KW-0812">Transmembrane</keyword>
<evidence type="ECO:0000256" key="8">
    <source>
        <dbReference type="ARBA" id="ARBA00023136"/>
    </source>
</evidence>
<feature type="repeat" description="Solcar" evidence="9">
    <location>
        <begin position="269"/>
        <end position="402"/>
    </location>
</feature>
<evidence type="ECO:0000256" key="3">
    <source>
        <dbReference type="ARBA" id="ARBA00022448"/>
    </source>
</evidence>
<feature type="repeat" description="Solcar" evidence="9">
    <location>
        <begin position="164"/>
        <end position="252"/>
    </location>
</feature>
<dbReference type="InterPro" id="IPR023395">
    <property type="entry name" value="MCP_dom_sf"/>
</dbReference>
<protein>
    <recommendedName>
        <fullName evidence="13">Mitochondrial carrier protein</fullName>
    </recommendedName>
</protein>
<evidence type="ECO:0000256" key="9">
    <source>
        <dbReference type="PROSITE-ProRule" id="PRU00282"/>
    </source>
</evidence>
<dbReference type="AlphaFoldDB" id="A0A139ID10"/>
<dbReference type="GO" id="GO:0016020">
    <property type="term" value="C:membrane"/>
    <property type="evidence" value="ECO:0007669"/>
    <property type="project" value="UniProtKB-SubCell"/>
</dbReference>
<evidence type="ECO:0000313" key="11">
    <source>
        <dbReference type="EMBL" id="KXT12485.1"/>
    </source>
</evidence>
<feature type="repeat" description="Solcar" evidence="9">
    <location>
        <begin position="66"/>
        <end position="149"/>
    </location>
</feature>
<comment type="caution">
    <text evidence="11">The sequence shown here is derived from an EMBL/GenBank/DDBJ whole genome shotgun (WGS) entry which is preliminary data.</text>
</comment>
<dbReference type="InterPro" id="IPR018108">
    <property type="entry name" value="MCP_transmembrane"/>
</dbReference>
<keyword evidence="6" id="KW-0999">Mitochondrion inner membrane</keyword>
<dbReference type="OrthoDB" id="2161at2759"/>
<evidence type="ECO:0000256" key="1">
    <source>
        <dbReference type="ARBA" id="ARBA00004141"/>
    </source>
</evidence>
<name>A0A139ID10_9PEZI</name>
<dbReference type="Pfam" id="PF00153">
    <property type="entry name" value="Mito_carr"/>
    <property type="match status" value="4"/>
</dbReference>
<keyword evidence="3 10" id="KW-0813">Transport</keyword>
<comment type="similarity">
    <text evidence="2 10">Belongs to the mitochondrial carrier (TC 2.A.29) family.</text>
</comment>
<evidence type="ECO:0000256" key="2">
    <source>
        <dbReference type="ARBA" id="ARBA00006375"/>
    </source>
</evidence>
<keyword evidence="6" id="KW-0496">Mitochondrion</keyword>
<evidence type="ECO:0008006" key="13">
    <source>
        <dbReference type="Google" id="ProtNLM"/>
    </source>
</evidence>
<evidence type="ECO:0000313" key="12">
    <source>
        <dbReference type="Proteomes" id="UP000073492"/>
    </source>
</evidence>
<keyword evidence="5" id="KW-0677">Repeat</keyword>
<evidence type="ECO:0000256" key="10">
    <source>
        <dbReference type="RuleBase" id="RU000488"/>
    </source>
</evidence>
<evidence type="ECO:0000256" key="4">
    <source>
        <dbReference type="ARBA" id="ARBA00022692"/>
    </source>
</evidence>
<dbReference type="EMBL" id="LFZO01000150">
    <property type="protein sequence ID" value="KXT12485.1"/>
    <property type="molecule type" value="Genomic_DNA"/>
</dbReference>
<evidence type="ECO:0000256" key="5">
    <source>
        <dbReference type="ARBA" id="ARBA00022737"/>
    </source>
</evidence>
<dbReference type="Proteomes" id="UP000073492">
    <property type="component" value="Unassembled WGS sequence"/>
</dbReference>
<comment type="subcellular location">
    <subcellularLocation>
        <location evidence="1">Membrane</location>
        <topology evidence="1">Multi-pass membrane protein</topology>
    </subcellularLocation>
</comment>
<sequence>MEPRHTGTIGPETGITVSDRQILYQALLSSHSSSPASIPPATLFYQIVPSIPAGIEDEVARCMSENSNADIWIAGAFAAFTVDLIVYPLDTIKTRLQSPDYTKLYRNGTNTAFNPAMFRGVYQGIGSVIIATLPSSGAFFTTYEGVKSVLTDANPVYNNKPFVPTPLIHAAASGTAELVSCAILTPAEVIKQNAQMVDNSSKSRPRVNATMQTIKRFRSNPLALWRGYSALAGRNLPFTAMQFPMFERIKESIRRYRNERGIRTNTLLESGVITAVSAGMGGSIAAVITTPVDVVKTRLMLSAVENSGPSHQDGNGNVTAKGSVKAVKDALVDATGKTIENPVEAIKKVAKPGVRRSSLQIAREIMAEQGIKGLFRGGALRCVWTMLGSGLYLGVYESGRIYLAQRRGETIDADEYARA</sequence>
<keyword evidence="12" id="KW-1185">Reference proteome</keyword>
<dbReference type="PANTHER" id="PTHR45667">
    <property type="entry name" value="S-ADENOSYLMETHIONINE MITOCHONDRIAL CARRIER PROTEIN"/>
    <property type="match status" value="1"/>
</dbReference>